<proteinExistence type="inferred from homology"/>
<dbReference type="PROSITE" id="PS50082">
    <property type="entry name" value="WD_REPEATS_2"/>
    <property type="match status" value="1"/>
</dbReference>
<evidence type="ECO:0000313" key="9">
    <source>
        <dbReference type="EMBL" id="CAH0552573.1"/>
    </source>
</evidence>
<evidence type="ECO:0000256" key="5">
    <source>
        <dbReference type="ARBA" id="ARBA00022737"/>
    </source>
</evidence>
<name>A0A9P0FFL3_BRAAE</name>
<dbReference type="Gene3D" id="2.130.10.10">
    <property type="entry name" value="YVTN repeat-like/Quinoprotein amine dehydrogenase"/>
    <property type="match status" value="3"/>
</dbReference>
<dbReference type="InterPro" id="IPR015943">
    <property type="entry name" value="WD40/YVTN_repeat-like_dom_sf"/>
</dbReference>
<dbReference type="AlphaFoldDB" id="A0A9P0FFL3"/>
<dbReference type="SUPFAM" id="SSF50978">
    <property type="entry name" value="WD40 repeat-like"/>
    <property type="match status" value="3"/>
</dbReference>
<keyword evidence="2" id="KW-0963">Cytoplasm</keyword>
<evidence type="ECO:0000256" key="2">
    <source>
        <dbReference type="ARBA" id="ARBA00022490"/>
    </source>
</evidence>
<evidence type="ECO:0000256" key="8">
    <source>
        <dbReference type="PROSITE-ProRule" id="PRU00221"/>
    </source>
</evidence>
<sequence>MSVFKNKLIRTDVTYLKIVNDYILTGIGGDLQIFSLSNEMFITKVKIFSGQKIYGVETNKSKNKLLVYGGMYIKVIDFPNVNNSKEHLMSSVKEWILDAKLLDNKLCLATMNNKLLILSSNLDVEKEVLCEERCILYSAFISINKNEIVVMSGTVFSEVLIWWPTKYDNNGISPVLKKLTGHKGVIFSIDYHAETGVICSCSDDRSAILWKLKSDITQELKKSNIDISILTQVHGHSSRIFRCKVFHDFFITGGEDSLVFIWSHSGDLIRKIEAHQGSSIWAIDVDEGTKQIVIGGSNSGLSLFPINSDIENLKLSLPKLEPPNSICFMSNNNIASITENGNLYYYLDKSKSWFLVEKHEELKYYCLMQSSKCKKLFALAGYKGQIFLYKEDSNNLKLICKYITLRESRIYSFHWLTCNTFLICQDNGILLLLFLHKNNINLISTYNLPQSKERWTTSATFFNKELFIVGDRKGHLYVYSISNKEPIQIIKRVHNHLGVTHLSLDKNQLNSLGRNGILRTFNIQNNVVKVAASNKLPFLWLAKILNNLIIGFSGNNFVIWDYKLRSILFEKECGGGHRSWDFIKTSNNCNVAYVKDKIIHCVKIDWNSVCPKELIEGLHVNQINSLVAFNYMNKKYLVSGGEDTTIQINELNNNCTLIKKLHNLKSHLSNVRTIKHVLWKNQKLIFSAGGRAQIILWAIKNENNDCISCNEFCSYYESMNTDDAEMRIMDLYLHIHNEKLYIFAACSNGFIKIFYLDDSNKIILKENVFYKLKCITKIIGFNFDKHSILVTLATDGFLIFWDIKKLLEENVQEKYPVQSIKCHQSGINSVDHKIYKSNNESYVIFLTGGDDNLIALNKLKITNINGLKIDVLCNYTNSGVHCSQITGTKILDNYFFTVSIDQRLCVFEWTSKKLECNFCTLYKTAISDVQGFDFIDNKIVIFGNGVDVIKCMFKSYMCLFKNPNYL</sequence>
<dbReference type="SMART" id="SM00320">
    <property type="entry name" value="WD40"/>
    <property type="match status" value="9"/>
</dbReference>
<dbReference type="PANTHER" id="PTHR14344">
    <property type="entry name" value="WD REPEAT PROTEIN"/>
    <property type="match status" value="1"/>
</dbReference>
<dbReference type="PANTHER" id="PTHR14344:SF3">
    <property type="entry name" value="WD REPEAT-CONTAINING PROTEIN 6"/>
    <property type="match status" value="1"/>
</dbReference>
<comment type="subcellular location">
    <subcellularLocation>
        <location evidence="1">Cytoplasm</location>
    </subcellularLocation>
</comment>
<feature type="repeat" description="WD" evidence="8">
    <location>
        <begin position="179"/>
        <end position="214"/>
    </location>
</feature>
<evidence type="ECO:0000256" key="7">
    <source>
        <dbReference type="ARBA" id="ARBA00040154"/>
    </source>
</evidence>
<evidence type="ECO:0000256" key="6">
    <source>
        <dbReference type="ARBA" id="ARBA00038255"/>
    </source>
</evidence>
<comment type="similarity">
    <text evidence="6">Belongs to the WD repeat WDR6 family.</text>
</comment>
<evidence type="ECO:0000256" key="3">
    <source>
        <dbReference type="ARBA" id="ARBA00022574"/>
    </source>
</evidence>
<protein>
    <recommendedName>
        <fullName evidence="7">tRNA (34-2'-O)-methyltransferase regulator WDR6</fullName>
    </recommendedName>
</protein>
<dbReference type="InterPro" id="IPR051973">
    <property type="entry name" value="tRNA_Anticodon_Mtase-Reg"/>
</dbReference>
<dbReference type="InterPro" id="IPR001680">
    <property type="entry name" value="WD40_rpt"/>
</dbReference>
<keyword evidence="5" id="KW-0677">Repeat</keyword>
<evidence type="ECO:0000313" key="10">
    <source>
        <dbReference type="Proteomes" id="UP001154078"/>
    </source>
</evidence>
<dbReference type="EMBL" id="OV121134">
    <property type="protein sequence ID" value="CAH0552573.1"/>
    <property type="molecule type" value="Genomic_DNA"/>
</dbReference>
<dbReference type="InterPro" id="IPR036322">
    <property type="entry name" value="WD40_repeat_dom_sf"/>
</dbReference>
<dbReference type="PROSITE" id="PS50294">
    <property type="entry name" value="WD_REPEATS_REGION"/>
    <property type="match status" value="1"/>
</dbReference>
<organism evidence="9 10">
    <name type="scientific">Brassicogethes aeneus</name>
    <name type="common">Rape pollen beetle</name>
    <name type="synonym">Meligethes aeneus</name>
    <dbReference type="NCBI Taxonomy" id="1431903"/>
    <lineage>
        <taxon>Eukaryota</taxon>
        <taxon>Metazoa</taxon>
        <taxon>Ecdysozoa</taxon>
        <taxon>Arthropoda</taxon>
        <taxon>Hexapoda</taxon>
        <taxon>Insecta</taxon>
        <taxon>Pterygota</taxon>
        <taxon>Neoptera</taxon>
        <taxon>Endopterygota</taxon>
        <taxon>Coleoptera</taxon>
        <taxon>Polyphaga</taxon>
        <taxon>Cucujiformia</taxon>
        <taxon>Nitidulidae</taxon>
        <taxon>Meligethinae</taxon>
        <taxon>Brassicogethes</taxon>
    </lineage>
</organism>
<keyword evidence="3 8" id="KW-0853">WD repeat</keyword>
<dbReference type="Pfam" id="PF00400">
    <property type="entry name" value="WD40"/>
    <property type="match status" value="3"/>
</dbReference>
<accession>A0A9P0FFL3</accession>
<dbReference type="GO" id="GO:0005737">
    <property type="term" value="C:cytoplasm"/>
    <property type="evidence" value="ECO:0007669"/>
    <property type="project" value="UniProtKB-SubCell"/>
</dbReference>
<dbReference type="OrthoDB" id="5594999at2759"/>
<evidence type="ECO:0000256" key="4">
    <source>
        <dbReference type="ARBA" id="ARBA00022694"/>
    </source>
</evidence>
<keyword evidence="4" id="KW-0819">tRNA processing</keyword>
<keyword evidence="10" id="KW-1185">Reference proteome</keyword>
<dbReference type="Proteomes" id="UP001154078">
    <property type="component" value="Chromosome 3"/>
</dbReference>
<evidence type="ECO:0000256" key="1">
    <source>
        <dbReference type="ARBA" id="ARBA00004496"/>
    </source>
</evidence>
<reference evidence="9" key="1">
    <citation type="submission" date="2021-12" db="EMBL/GenBank/DDBJ databases">
        <authorList>
            <person name="King R."/>
        </authorList>
    </citation>
    <scope>NUCLEOTIDE SEQUENCE</scope>
</reference>
<gene>
    <name evidence="9" type="ORF">MELIAE_LOCUS4764</name>
</gene>
<dbReference type="GO" id="GO:0030488">
    <property type="term" value="P:tRNA methylation"/>
    <property type="evidence" value="ECO:0007669"/>
    <property type="project" value="TreeGrafter"/>
</dbReference>